<dbReference type="AlphaFoldDB" id="A0A176ZXZ8"/>
<proteinExistence type="predicted"/>
<organism evidence="2">
    <name type="scientific">Pseudogymnoascus destructans</name>
    <dbReference type="NCBI Taxonomy" id="655981"/>
    <lineage>
        <taxon>Eukaryota</taxon>
        <taxon>Fungi</taxon>
        <taxon>Dikarya</taxon>
        <taxon>Ascomycota</taxon>
        <taxon>Pezizomycotina</taxon>
        <taxon>Leotiomycetes</taxon>
        <taxon>Thelebolales</taxon>
        <taxon>Thelebolaceae</taxon>
        <taxon>Pseudogymnoascus</taxon>
    </lineage>
</organism>
<feature type="region of interest" description="Disordered" evidence="1">
    <location>
        <begin position="249"/>
        <end position="273"/>
    </location>
</feature>
<evidence type="ECO:0000313" key="2">
    <source>
        <dbReference type="EMBL" id="OAF54905.1"/>
    </source>
</evidence>
<feature type="compositionally biased region" description="Basic and acidic residues" evidence="1">
    <location>
        <begin position="1"/>
        <end position="15"/>
    </location>
</feature>
<protein>
    <submittedName>
        <fullName evidence="2">Uncharacterized protein</fullName>
    </submittedName>
</protein>
<dbReference type="Proteomes" id="UP000077154">
    <property type="component" value="Unassembled WGS sequence"/>
</dbReference>
<gene>
    <name evidence="2" type="ORF">VC83_08666</name>
</gene>
<accession>A0A176ZXZ8</accession>
<dbReference type="VEuPathDB" id="FungiDB:GMDG_05206"/>
<name>A0A176ZXZ8_9PEZI</name>
<reference evidence="2" key="1">
    <citation type="submission" date="2016-03" db="EMBL/GenBank/DDBJ databases">
        <title>Updated assembly of Pseudogymnoascus destructans, the fungus causing white-nose syndrome of bats.</title>
        <authorList>
            <person name="Palmer J.M."/>
            <person name="Drees K.P."/>
            <person name="Foster J.T."/>
            <person name="Lindner D.L."/>
        </authorList>
    </citation>
    <scope>NUCLEOTIDE SEQUENCE [LARGE SCALE GENOMIC DNA]</scope>
    <source>
        <strain evidence="2">20631-21</strain>
    </source>
</reference>
<dbReference type="RefSeq" id="XP_024320208.1">
    <property type="nucleotide sequence ID" value="XM_024472212.1"/>
</dbReference>
<sequence length="351" mass="40081">MAKHSWKEHFSRQEETAALQPCTDDEQLPRYSESKNQENVYGTMGQSPSNVEKSKVNQRTEAEKWEVDIVEKWNSETEAEKEKRRRLYSGLQNRLNTASNESLEKLLKSDLIELLDTVREDALTPRGPNLAEELDIARGKSFTTPSIKAQNMPFEKLSKLGLMELLRVARATPYYRIPKSVFMKVPNSDLVNLLREARSEDLKKYRVADYKDRVSRHVEKEKSDKVEGQVKAMKTDFVEGRCVGSGNVTPESDIATGSCTDSSSTADSTTQVDNKNEPLRQATIQARLETDTAIEKTRDLHHLLIRLETDMEQQKKTFGIQDFDNVRVKAVEVGRDLDDSILRVREMISLL</sequence>
<feature type="compositionally biased region" description="Low complexity" evidence="1">
    <location>
        <begin position="255"/>
        <end position="270"/>
    </location>
</feature>
<feature type="compositionally biased region" description="Polar residues" evidence="1">
    <location>
        <begin position="37"/>
        <end position="51"/>
    </location>
</feature>
<dbReference type="EMBL" id="KV441414">
    <property type="protein sequence ID" value="OAF54905.1"/>
    <property type="molecule type" value="Genomic_DNA"/>
</dbReference>
<feature type="region of interest" description="Disordered" evidence="1">
    <location>
        <begin position="1"/>
        <end position="57"/>
    </location>
</feature>
<dbReference type="GeneID" id="36291706"/>
<dbReference type="OrthoDB" id="3440236at2759"/>
<evidence type="ECO:0000256" key="1">
    <source>
        <dbReference type="SAM" id="MobiDB-lite"/>
    </source>
</evidence>